<dbReference type="AlphaFoldDB" id="A0A192H143"/>
<sequence length="220" mass="24377">MKNVAGEEYQTPRQTADQLDISPQTLRSYSGLVEKVTHRTDYFHRDQNNGRLYSAQNITDLAQVNIIKKEHNKTLKNAISEVFGQQIISEAPTSSTATPAKSTLPAEASAATPDNSTDNDNLAPVLYTLKQLSDQNTEVVGQLKKLQEQLDETNDKYEHLLKAIEVRKSTTSSEATTTANSAATTPANTEANNKPRTLADMQTQSTETKKGFWSRLFSRD</sequence>
<evidence type="ECO:0000313" key="3">
    <source>
        <dbReference type="EMBL" id="ANK61666.1"/>
    </source>
</evidence>
<keyword evidence="1" id="KW-0175">Coiled coil</keyword>
<proteinExistence type="predicted"/>
<organism evidence="3 4">
    <name type="scientific">Loigolactobacillus backii</name>
    <dbReference type="NCBI Taxonomy" id="375175"/>
    <lineage>
        <taxon>Bacteria</taxon>
        <taxon>Bacillati</taxon>
        <taxon>Bacillota</taxon>
        <taxon>Bacilli</taxon>
        <taxon>Lactobacillales</taxon>
        <taxon>Lactobacillaceae</taxon>
        <taxon>Loigolactobacillus</taxon>
    </lineage>
</organism>
<feature type="region of interest" description="Disordered" evidence="2">
    <location>
        <begin position="168"/>
        <end position="220"/>
    </location>
</feature>
<dbReference type="KEGG" id="lbt:AYR52_11185"/>
<feature type="compositionally biased region" description="Low complexity" evidence="2">
    <location>
        <begin position="169"/>
        <end position="192"/>
    </location>
</feature>
<gene>
    <name evidence="3" type="ORF">AYR53_02135</name>
</gene>
<name>A0A192H143_9LACO</name>
<dbReference type="GeneID" id="42981034"/>
<reference evidence="3 4" key="1">
    <citation type="submission" date="2016-03" db="EMBL/GenBank/DDBJ databases">
        <title>Pediococcus and Lactobacillus from brewery environment - whole genome sequencing and assembly.</title>
        <authorList>
            <person name="Behr J."/>
            <person name="Geissler A.J."/>
            <person name="Vogel R.F."/>
        </authorList>
    </citation>
    <scope>NUCLEOTIDE SEQUENCE [LARGE SCALE GENOMIC DNA]</scope>
    <source>
        <strain evidence="3 4">TMW 1.1989</strain>
    </source>
</reference>
<keyword evidence="4" id="KW-1185">Reference proteome</keyword>
<feature type="coiled-coil region" evidence="1">
    <location>
        <begin position="129"/>
        <end position="167"/>
    </location>
</feature>
<dbReference type="RefSeq" id="WP_068226072.1">
    <property type="nucleotide sequence ID" value="NZ_CP014873.1"/>
</dbReference>
<accession>A0A192H143</accession>
<evidence type="ECO:0000256" key="1">
    <source>
        <dbReference type="SAM" id="Coils"/>
    </source>
</evidence>
<dbReference type="EMBL" id="CP014873">
    <property type="protein sequence ID" value="ANK61666.1"/>
    <property type="molecule type" value="Genomic_DNA"/>
</dbReference>
<evidence type="ECO:0000256" key="2">
    <source>
        <dbReference type="SAM" id="MobiDB-lite"/>
    </source>
</evidence>
<protein>
    <submittedName>
        <fullName evidence="3">Uncharacterized protein</fullName>
    </submittedName>
</protein>
<dbReference type="Gene3D" id="1.10.1660.10">
    <property type="match status" value="1"/>
</dbReference>
<dbReference type="Proteomes" id="UP000078582">
    <property type="component" value="Chromosome"/>
</dbReference>
<dbReference type="OrthoDB" id="2157217at2"/>
<feature type="region of interest" description="Disordered" evidence="2">
    <location>
        <begin position="93"/>
        <end position="120"/>
    </location>
</feature>
<feature type="compositionally biased region" description="Low complexity" evidence="2">
    <location>
        <begin position="93"/>
        <end position="106"/>
    </location>
</feature>
<dbReference type="STRING" id="375175.AYR53_02135"/>
<evidence type="ECO:0000313" key="4">
    <source>
        <dbReference type="Proteomes" id="UP000078582"/>
    </source>
</evidence>